<dbReference type="PRINTS" id="PR00723">
    <property type="entry name" value="SUBTILISIN"/>
</dbReference>
<dbReference type="PANTHER" id="PTHR43399">
    <property type="entry name" value="SUBTILISIN-RELATED"/>
    <property type="match status" value="1"/>
</dbReference>
<evidence type="ECO:0000256" key="4">
    <source>
        <dbReference type="ARBA" id="ARBA00022825"/>
    </source>
</evidence>
<accession>A0AAJ0MEE1</accession>
<evidence type="ECO:0000256" key="3">
    <source>
        <dbReference type="ARBA" id="ARBA00022801"/>
    </source>
</evidence>
<dbReference type="PANTHER" id="PTHR43399:SF4">
    <property type="entry name" value="CELL WALL-ASSOCIATED PROTEASE"/>
    <property type="match status" value="1"/>
</dbReference>
<feature type="active site" description="Charge relay system" evidence="5">
    <location>
        <position position="750"/>
    </location>
</feature>
<keyword evidence="3 5" id="KW-0378">Hydrolase</keyword>
<dbReference type="Proteomes" id="UP001275084">
    <property type="component" value="Unassembled WGS sequence"/>
</dbReference>
<reference evidence="9" key="2">
    <citation type="submission" date="2023-06" db="EMBL/GenBank/DDBJ databases">
        <authorList>
            <consortium name="Lawrence Berkeley National Laboratory"/>
            <person name="Haridas S."/>
            <person name="Hensen N."/>
            <person name="Bonometti L."/>
            <person name="Westerberg I."/>
            <person name="Brannstrom I.O."/>
            <person name="Guillou S."/>
            <person name="Cros-Aarteil S."/>
            <person name="Calhoun S."/>
            <person name="Kuo A."/>
            <person name="Mondo S."/>
            <person name="Pangilinan J."/>
            <person name="Riley R."/>
            <person name="Labutti K."/>
            <person name="Andreopoulos B."/>
            <person name="Lipzen A."/>
            <person name="Chen C."/>
            <person name="Yanf M."/>
            <person name="Daum C."/>
            <person name="Ng V."/>
            <person name="Clum A."/>
            <person name="Steindorff A."/>
            <person name="Ohm R."/>
            <person name="Martin F."/>
            <person name="Silar P."/>
            <person name="Natvig D."/>
            <person name="Lalanne C."/>
            <person name="Gautier V."/>
            <person name="Ament-Velasquez S.L."/>
            <person name="Kruys A."/>
            <person name="Hutchinson M.I."/>
            <person name="Powell A.J."/>
            <person name="Barry K."/>
            <person name="Miller A.N."/>
            <person name="Grigoriev I.V."/>
            <person name="Debuchy R."/>
            <person name="Gladieux P."/>
            <person name="Thoren M.H."/>
            <person name="Johannesson H."/>
        </authorList>
    </citation>
    <scope>NUCLEOTIDE SEQUENCE</scope>
    <source>
        <strain evidence="9">CBS 955.72</strain>
    </source>
</reference>
<feature type="region of interest" description="Disordered" evidence="6">
    <location>
        <begin position="953"/>
        <end position="976"/>
    </location>
</feature>
<dbReference type="InterPro" id="IPR051048">
    <property type="entry name" value="Peptidase_S8/S53_subtilisin"/>
</dbReference>
<feature type="compositionally biased region" description="Basic and acidic residues" evidence="6">
    <location>
        <begin position="120"/>
        <end position="131"/>
    </location>
</feature>
<dbReference type="Gene3D" id="3.40.50.200">
    <property type="entry name" value="Peptidase S8/S53 domain"/>
    <property type="match status" value="1"/>
</dbReference>
<reference evidence="9" key="1">
    <citation type="journal article" date="2023" name="Mol. Phylogenet. Evol.">
        <title>Genome-scale phylogeny and comparative genomics of the fungal order Sordariales.</title>
        <authorList>
            <person name="Hensen N."/>
            <person name="Bonometti L."/>
            <person name="Westerberg I."/>
            <person name="Brannstrom I.O."/>
            <person name="Guillou S."/>
            <person name="Cros-Aarteil S."/>
            <person name="Calhoun S."/>
            <person name="Haridas S."/>
            <person name="Kuo A."/>
            <person name="Mondo S."/>
            <person name="Pangilinan J."/>
            <person name="Riley R."/>
            <person name="LaButti K."/>
            <person name="Andreopoulos B."/>
            <person name="Lipzen A."/>
            <person name="Chen C."/>
            <person name="Yan M."/>
            <person name="Daum C."/>
            <person name="Ng V."/>
            <person name="Clum A."/>
            <person name="Steindorff A."/>
            <person name="Ohm R.A."/>
            <person name="Martin F."/>
            <person name="Silar P."/>
            <person name="Natvig D.O."/>
            <person name="Lalanne C."/>
            <person name="Gautier V."/>
            <person name="Ament-Velasquez S.L."/>
            <person name="Kruys A."/>
            <person name="Hutchinson M.I."/>
            <person name="Powell A.J."/>
            <person name="Barry K."/>
            <person name="Miller A.N."/>
            <person name="Grigoriev I.V."/>
            <person name="Debuchy R."/>
            <person name="Gladieux P."/>
            <person name="Hiltunen Thoren M."/>
            <person name="Johannesson H."/>
        </authorList>
    </citation>
    <scope>NUCLEOTIDE SEQUENCE</scope>
    <source>
        <strain evidence="9">CBS 955.72</strain>
    </source>
</reference>
<keyword evidence="10" id="KW-1185">Reference proteome</keyword>
<dbReference type="PROSITE" id="PS51892">
    <property type="entry name" value="SUBTILASE"/>
    <property type="match status" value="1"/>
</dbReference>
<dbReference type="GO" id="GO:0004252">
    <property type="term" value="F:serine-type endopeptidase activity"/>
    <property type="evidence" value="ECO:0007669"/>
    <property type="project" value="UniProtKB-UniRule"/>
</dbReference>
<evidence type="ECO:0000313" key="10">
    <source>
        <dbReference type="Proteomes" id="UP001275084"/>
    </source>
</evidence>
<dbReference type="SUPFAM" id="SSF52743">
    <property type="entry name" value="Subtilisin-like"/>
    <property type="match status" value="1"/>
</dbReference>
<evidence type="ECO:0000259" key="7">
    <source>
        <dbReference type="Pfam" id="PF00082"/>
    </source>
</evidence>
<dbReference type="EMBL" id="JAUIQD010000004">
    <property type="protein sequence ID" value="KAK3353393.1"/>
    <property type="molecule type" value="Genomic_DNA"/>
</dbReference>
<evidence type="ECO:0000259" key="8">
    <source>
        <dbReference type="Pfam" id="PF24476"/>
    </source>
</evidence>
<dbReference type="InterPro" id="IPR015500">
    <property type="entry name" value="Peptidase_S8_subtilisin-rel"/>
</dbReference>
<comment type="similarity">
    <text evidence="1 5">Belongs to the peptidase S8 family.</text>
</comment>
<evidence type="ECO:0008006" key="11">
    <source>
        <dbReference type="Google" id="ProtNLM"/>
    </source>
</evidence>
<dbReference type="Pfam" id="PF00082">
    <property type="entry name" value="Peptidase_S8"/>
    <property type="match status" value="1"/>
</dbReference>
<organism evidence="9 10">
    <name type="scientific">Lasiosphaeria hispida</name>
    <dbReference type="NCBI Taxonomy" id="260671"/>
    <lineage>
        <taxon>Eukaryota</taxon>
        <taxon>Fungi</taxon>
        <taxon>Dikarya</taxon>
        <taxon>Ascomycota</taxon>
        <taxon>Pezizomycotina</taxon>
        <taxon>Sordariomycetes</taxon>
        <taxon>Sordariomycetidae</taxon>
        <taxon>Sordariales</taxon>
        <taxon>Lasiosphaeriaceae</taxon>
        <taxon>Lasiosphaeria</taxon>
    </lineage>
</organism>
<dbReference type="CDD" id="cd00306">
    <property type="entry name" value="Peptidases_S8_S53"/>
    <property type="match status" value="1"/>
</dbReference>
<feature type="domain" description="Peptidase S8/S53" evidence="7">
    <location>
        <begin position="744"/>
        <end position="999"/>
    </location>
</feature>
<protein>
    <recommendedName>
        <fullName evidence="11">Peptidase S8/S53 domain-containing protein</fullName>
    </recommendedName>
</protein>
<evidence type="ECO:0000256" key="5">
    <source>
        <dbReference type="PROSITE-ProRule" id="PRU01240"/>
    </source>
</evidence>
<dbReference type="AlphaFoldDB" id="A0AAJ0MEE1"/>
<gene>
    <name evidence="9" type="ORF">B0T25DRAFT_209517</name>
</gene>
<keyword evidence="2 5" id="KW-0645">Protease</keyword>
<dbReference type="InterPro" id="IPR036852">
    <property type="entry name" value="Peptidase_S8/S53_dom_sf"/>
</dbReference>
<dbReference type="GO" id="GO:0006508">
    <property type="term" value="P:proteolysis"/>
    <property type="evidence" value="ECO:0007669"/>
    <property type="project" value="UniProtKB-KW"/>
</dbReference>
<evidence type="ECO:0000256" key="1">
    <source>
        <dbReference type="ARBA" id="ARBA00011073"/>
    </source>
</evidence>
<feature type="active site" description="Charge relay system" evidence="5">
    <location>
        <position position="803"/>
    </location>
</feature>
<keyword evidence="4 5" id="KW-0720">Serine protease</keyword>
<feature type="domain" description="DUF7580" evidence="8">
    <location>
        <begin position="274"/>
        <end position="618"/>
    </location>
</feature>
<evidence type="ECO:0000313" key="9">
    <source>
        <dbReference type="EMBL" id="KAK3353393.1"/>
    </source>
</evidence>
<proteinExistence type="inferred from homology"/>
<evidence type="ECO:0000256" key="6">
    <source>
        <dbReference type="SAM" id="MobiDB-lite"/>
    </source>
</evidence>
<dbReference type="Pfam" id="PF24476">
    <property type="entry name" value="DUF7580"/>
    <property type="match status" value="1"/>
</dbReference>
<dbReference type="InterPro" id="IPR056002">
    <property type="entry name" value="DUF7580"/>
</dbReference>
<dbReference type="InterPro" id="IPR000209">
    <property type="entry name" value="Peptidase_S8/S53_dom"/>
</dbReference>
<name>A0AAJ0MEE1_9PEZI</name>
<comment type="caution">
    <text evidence="9">The sequence shown here is derived from an EMBL/GenBank/DDBJ whole genome shotgun (WGS) entry which is preliminary data.</text>
</comment>
<feature type="region of interest" description="Disordered" evidence="6">
    <location>
        <begin position="107"/>
        <end position="131"/>
    </location>
</feature>
<feature type="active site" description="Charge relay system" evidence="5">
    <location>
        <position position="987"/>
    </location>
</feature>
<feature type="compositionally biased region" description="Polar residues" evidence="6">
    <location>
        <begin position="107"/>
        <end position="116"/>
    </location>
</feature>
<evidence type="ECO:0000256" key="2">
    <source>
        <dbReference type="ARBA" id="ARBA00022670"/>
    </source>
</evidence>
<sequence>MSNDIGHSFHNLDEDLRGWAIVELVLPLFTSELSWDIVIPQRRSTADAAADKVEIDNLKRSFKIEIGALPAALPDRTLSETELRACEDALKPLLEFLENLVLQKPASISGSDSQSPVGAVHDKTDDEKKKEQESRFYMARVRYWAATGSTFLYNLSKFVSATFTYPQLTGTATFSRRGTVPNPTPTTTERELNLDKLQALGAFVQSKQGPDLMEHCKPYLQLRVDRTDLQEAVSAAKNIFDVFTAAKLPALPADGTKVSETKWDKLKPQLVSCQLFSLLRNRTCRPKNEFHKAKLQLDGLLLDSLGESIRLDVFLSSCPPLVPPICWRQGWYTLVDRKKYRPPTLDLCRIMRQTAGPTETDEPTGTAKPGPPILNMFFEHKKLYHDGRQQNGHQKNRSAAQNNVPTMSLAKLLRRGALKDPSQCRTGLFTFGDKAVLALSLARCLIHLFRSSWMHEIWTADTLYFLHKEDDSRDWIFDIHHPYITCSLATDTVDNGSKLQADVCQKFLSAFAKLLIEIQTGEKVDVDVSLPHETFKGKMWQLVVDLEGSNHGGVIERYVQAILGCLDFTQALTKPYRTSSTNVEPQGAQEPNPTITFSLEQVREIIFRKVVKNLEGHYASFPVTTRVFQGGGGLLVPSSSVGITAATSTLMTSKAAEHQYKRIDFYKFFGFCSKETVSMTTHVQIIADKATEFLRMFRVFRERFIEPGMMNPDPEVVTEASASALETERPQGGLKQDKKPRPRIRIALLDTGVLPTHYDLGTELEKVKKYRLKQKFKGEELEPIKKRKSFVKDDKEKIDTCGHGTHLALLLLQYAPDADLYIAKVSSDMEFNDEDSIVKAIQWATGKNVKADIISMSFGCDIAITKIHDAIKNAQSTQGATGHTPLFFAAASNHGLRKRRSFPASDINVVGVYALDGGGFDVNHINPPTDPNKANFGTLGHGLELQWELPGGSVTKEVNGKPPQDDPKANPPVHANNPNAKYKSGTSYATPILAATVANYLAWLDCHASELGPNRHKRAREMEWIIKILSERMSEKQETRSDMMFVQPWTFFEIPGHDKKNISVDDIRQQDAKTTRHCLWAIRDMLKDIDE</sequence>